<dbReference type="InterPro" id="IPR010667">
    <property type="entry name" value="Phage_T4_Gp19"/>
</dbReference>
<proteinExistence type="predicted"/>
<dbReference type="Pfam" id="PF06841">
    <property type="entry name" value="Phage_T4_gp19"/>
    <property type="match status" value="1"/>
</dbReference>
<gene>
    <name evidence="1" type="ORF">H6H03_39135</name>
</gene>
<reference evidence="1 2" key="1">
    <citation type="journal article" date="2020" name="ISME J.">
        <title>Comparative genomics reveals insights into cyanobacterial evolution and habitat adaptation.</title>
        <authorList>
            <person name="Chen M.Y."/>
            <person name="Teng W.K."/>
            <person name="Zhao L."/>
            <person name="Hu C.X."/>
            <person name="Zhou Y.K."/>
            <person name="Han B.P."/>
            <person name="Song L.R."/>
            <person name="Shu W.S."/>
        </authorList>
    </citation>
    <scope>NUCLEOTIDE SEQUENCE [LARGE SCALE GENOMIC DNA]</scope>
    <source>
        <strain evidence="1 2">FACHB-159</strain>
    </source>
</reference>
<dbReference type="Proteomes" id="UP000637383">
    <property type="component" value="Unassembled WGS sequence"/>
</dbReference>
<accession>A0ABR8KQ07</accession>
<dbReference type="EMBL" id="JACJTU010000117">
    <property type="protein sequence ID" value="MBD2739793.1"/>
    <property type="molecule type" value="Genomic_DNA"/>
</dbReference>
<dbReference type="InterPro" id="IPR011747">
    <property type="entry name" value="CHP02241"/>
</dbReference>
<dbReference type="RefSeq" id="WP_190960269.1">
    <property type="nucleotide sequence ID" value="NZ_JACJTU010000117.1"/>
</dbReference>
<name>A0ABR8KQ07_9NOSO</name>
<dbReference type="PANTHER" id="PTHR38009:SF1">
    <property type="entry name" value="CONSERVED HYPOTHETICAL PHAGE TAIL PROTEIN"/>
    <property type="match status" value="1"/>
</dbReference>
<protein>
    <submittedName>
        <fullName evidence="1">Phage tail protein</fullName>
    </submittedName>
</protein>
<sequence length="160" mass="17408">MAAGDNSAAQKFVQGCKFKVTLDNLGTQYAMSVANQSIETPTTQLNVGYSSQGQPGVPVQAPLPALQQDATKITVQFATLQGDIKVRQWYDQCTTGQLNANKQEMMWVEYTTDNQPGHTSHLSGAYPTSYRKEDLGLDATSKVQIETVDIIGTNYEVQAA</sequence>
<evidence type="ECO:0000313" key="2">
    <source>
        <dbReference type="Proteomes" id="UP000637383"/>
    </source>
</evidence>
<dbReference type="PANTHER" id="PTHR38009">
    <property type="entry name" value="CONSERVED HYPOTHETICAL PHAGE TAIL PROTEIN"/>
    <property type="match status" value="1"/>
</dbReference>
<organism evidence="1 2">
    <name type="scientific">Nostoc paludosum FACHB-159</name>
    <dbReference type="NCBI Taxonomy" id="2692908"/>
    <lineage>
        <taxon>Bacteria</taxon>
        <taxon>Bacillati</taxon>
        <taxon>Cyanobacteriota</taxon>
        <taxon>Cyanophyceae</taxon>
        <taxon>Nostocales</taxon>
        <taxon>Nostocaceae</taxon>
        <taxon>Nostoc</taxon>
    </lineage>
</organism>
<keyword evidence="2" id="KW-1185">Reference proteome</keyword>
<evidence type="ECO:0000313" key="1">
    <source>
        <dbReference type="EMBL" id="MBD2739793.1"/>
    </source>
</evidence>
<comment type="caution">
    <text evidence="1">The sequence shown here is derived from an EMBL/GenBank/DDBJ whole genome shotgun (WGS) entry which is preliminary data.</text>
</comment>